<dbReference type="InterPro" id="IPR008160">
    <property type="entry name" value="Collagen"/>
</dbReference>
<dbReference type="Pfam" id="PF01391">
    <property type="entry name" value="Collagen"/>
    <property type="match status" value="1"/>
</dbReference>
<keyword evidence="1" id="KW-0176">Collagen</keyword>
<proteinExistence type="predicted"/>
<evidence type="ECO:0000313" key="1">
    <source>
        <dbReference type="EMBL" id="CAB4148970.1"/>
    </source>
</evidence>
<organism evidence="1">
    <name type="scientific">uncultured Caudovirales phage</name>
    <dbReference type="NCBI Taxonomy" id="2100421"/>
    <lineage>
        <taxon>Viruses</taxon>
        <taxon>Duplodnaviria</taxon>
        <taxon>Heunggongvirae</taxon>
        <taxon>Uroviricota</taxon>
        <taxon>Caudoviricetes</taxon>
        <taxon>Peduoviridae</taxon>
        <taxon>Maltschvirus</taxon>
        <taxon>Maltschvirus maltsch</taxon>
    </lineage>
</organism>
<protein>
    <submittedName>
        <fullName evidence="1">Collagen triple helix repeat</fullName>
    </submittedName>
</protein>
<reference evidence="1" key="1">
    <citation type="submission" date="2020-04" db="EMBL/GenBank/DDBJ databases">
        <authorList>
            <person name="Chiriac C."/>
            <person name="Salcher M."/>
            <person name="Ghai R."/>
            <person name="Kavagutti S V."/>
        </authorList>
    </citation>
    <scope>NUCLEOTIDE SEQUENCE</scope>
</reference>
<gene>
    <name evidence="1" type="ORF">UFOVP525_36</name>
</gene>
<dbReference type="EMBL" id="LR796507">
    <property type="protein sequence ID" value="CAB4148970.1"/>
    <property type="molecule type" value="Genomic_DNA"/>
</dbReference>
<name>A0A6J5MVL4_9CAUD</name>
<accession>A0A6J5MVL4</accession>
<sequence length="664" mass="65859">MSDKEKIKAAVSKLRKRDPRVIAIRNMIALAKAKGTPGEKGLDGMRGADGINGMNGKDGIDGMRGADGAHGAKGLDGSKGEIGAVGPQGEKGEAGMIWRGTYRSDLEYDIGDVVGVSGSAYVCVAATNQAPPVGFGWELLVSRGAQGVRGIKGEDGVGGGGAAAAGTLTGTALAANVVESSLIKVGVLTNLTVTNTITGSITGNAATADSATSALTASIATTAGTVTTAAQHAITSVGTLTSLTTSGVITGTNTTAASSSTTGALIIAGGAGIAKDSFINSQRIGVGLLQDTTNLAVGANALAATITGGVHNTAIGSGCGANITSGTENTFLGYAVGTNVNTGGYNCSIGTSSLNQNQSGNFNTAMGYGALQNTTASNNTAVGISALGNITTGALNTAVGREAGNFQADGTTALTTANNSVYLGRDTRGTQSDSNSVVIGYQAIGLGANKTVIGTSSTTETKLFGQLTLDATACISASTATSLALKTVVPAGTGVTPTIQVICPSAAFTLNNNTATQAVFNTPIDQISVQAATTYMFEGQYLITTGTTNTHITSMSFVLTTATMTHCSWSTVSGSPAALNAGTTGAFTAIFNSVAGGAINTTSAAANKMIRFQGIMRVNVGGTVVPNIQFSAAPGATCSTLVGSYIRFYPIGANTIDSVGTAIS</sequence>